<dbReference type="Proteomes" id="UP001311915">
    <property type="component" value="Unassembled WGS sequence"/>
</dbReference>
<accession>A0AAV9K088</accession>
<keyword evidence="3" id="KW-1185">Reference proteome</keyword>
<dbReference type="Gene3D" id="3.30.420.10">
    <property type="entry name" value="Ribonuclease H-like superfamily/Ribonuclease H"/>
    <property type="match status" value="1"/>
</dbReference>
<proteinExistence type="predicted"/>
<protein>
    <recommendedName>
        <fullName evidence="1">RNase H type-1 domain-containing protein</fullName>
    </recommendedName>
</protein>
<dbReference type="AlphaFoldDB" id="A0AAV9K088"/>
<comment type="caution">
    <text evidence="2">The sequence shown here is derived from an EMBL/GenBank/DDBJ whole genome shotgun (WGS) entry which is preliminary data.</text>
</comment>
<dbReference type="Pfam" id="PF13456">
    <property type="entry name" value="RVT_3"/>
    <property type="match status" value="1"/>
</dbReference>
<dbReference type="InterPro" id="IPR053151">
    <property type="entry name" value="RNase_H-like"/>
</dbReference>
<dbReference type="InterPro" id="IPR012337">
    <property type="entry name" value="RNaseH-like_sf"/>
</dbReference>
<dbReference type="CDD" id="cd06222">
    <property type="entry name" value="RNase_H_like"/>
    <property type="match status" value="1"/>
</dbReference>
<organism evidence="2 3">
    <name type="scientific">Solanum pinnatisectum</name>
    <name type="common">tansyleaf nightshade</name>
    <dbReference type="NCBI Taxonomy" id="50273"/>
    <lineage>
        <taxon>Eukaryota</taxon>
        <taxon>Viridiplantae</taxon>
        <taxon>Streptophyta</taxon>
        <taxon>Embryophyta</taxon>
        <taxon>Tracheophyta</taxon>
        <taxon>Spermatophyta</taxon>
        <taxon>Magnoliopsida</taxon>
        <taxon>eudicotyledons</taxon>
        <taxon>Gunneridae</taxon>
        <taxon>Pentapetalae</taxon>
        <taxon>asterids</taxon>
        <taxon>lamiids</taxon>
        <taxon>Solanales</taxon>
        <taxon>Solanaceae</taxon>
        <taxon>Solanoideae</taxon>
        <taxon>Solaneae</taxon>
        <taxon>Solanum</taxon>
    </lineage>
</organism>
<dbReference type="InterPro" id="IPR002156">
    <property type="entry name" value="RNaseH_domain"/>
</dbReference>
<evidence type="ECO:0000259" key="1">
    <source>
        <dbReference type="PROSITE" id="PS50879"/>
    </source>
</evidence>
<reference evidence="2 3" key="1">
    <citation type="submission" date="2023-10" db="EMBL/GenBank/DDBJ databases">
        <title>Genome-Wide Identification Analysis in wild type Solanum Pinnatisectum Reveals Some Genes Defensing Phytophthora Infestans.</title>
        <authorList>
            <person name="Sun C."/>
        </authorList>
    </citation>
    <scope>NUCLEOTIDE SEQUENCE [LARGE SCALE GENOMIC DNA]</scope>
    <source>
        <strain evidence="2">LQN</strain>
        <tissue evidence="2">Leaf</tissue>
    </source>
</reference>
<evidence type="ECO:0000313" key="3">
    <source>
        <dbReference type="Proteomes" id="UP001311915"/>
    </source>
</evidence>
<name>A0AAV9K088_9SOLN</name>
<gene>
    <name evidence="2" type="ORF">R3W88_034058</name>
</gene>
<dbReference type="PANTHER" id="PTHR47723">
    <property type="entry name" value="OS05G0353850 PROTEIN"/>
    <property type="match status" value="1"/>
</dbReference>
<dbReference type="SUPFAM" id="SSF53098">
    <property type="entry name" value="Ribonuclease H-like"/>
    <property type="match status" value="1"/>
</dbReference>
<sequence>MKLKWYTPKLHYHGVLWKSPDTHRLKCNTDGASKGNSGLSSYGFCLRTSHGNLIYARAAEVGTTTNTKAEAVAIHEALEYCWENRLIEVITKINSL</sequence>
<evidence type="ECO:0000313" key="2">
    <source>
        <dbReference type="EMBL" id="KAK4706363.1"/>
    </source>
</evidence>
<dbReference type="InterPro" id="IPR044730">
    <property type="entry name" value="RNase_H-like_dom_plant"/>
</dbReference>
<dbReference type="InterPro" id="IPR036397">
    <property type="entry name" value="RNaseH_sf"/>
</dbReference>
<dbReference type="PANTHER" id="PTHR47723:SF24">
    <property type="entry name" value="RNASE H TYPE-1 DOMAIN-CONTAINING PROTEIN"/>
    <property type="match status" value="1"/>
</dbReference>
<dbReference type="PROSITE" id="PS50879">
    <property type="entry name" value="RNASE_H_1"/>
    <property type="match status" value="1"/>
</dbReference>
<dbReference type="GO" id="GO:0003676">
    <property type="term" value="F:nucleic acid binding"/>
    <property type="evidence" value="ECO:0007669"/>
    <property type="project" value="InterPro"/>
</dbReference>
<dbReference type="EMBL" id="JAWPEI010000097">
    <property type="protein sequence ID" value="KAK4706363.1"/>
    <property type="molecule type" value="Genomic_DNA"/>
</dbReference>
<dbReference type="GO" id="GO:0004523">
    <property type="term" value="F:RNA-DNA hybrid ribonuclease activity"/>
    <property type="evidence" value="ECO:0007669"/>
    <property type="project" value="InterPro"/>
</dbReference>
<feature type="domain" description="RNase H type-1" evidence="1">
    <location>
        <begin position="21"/>
        <end position="96"/>
    </location>
</feature>